<organism evidence="26 27">
    <name type="scientific">Beijerinckia indica subsp. indica (strain ATCC 9039 / DSM 1715 / NCIMB 8712)</name>
    <dbReference type="NCBI Taxonomy" id="395963"/>
    <lineage>
        <taxon>Bacteria</taxon>
        <taxon>Pseudomonadati</taxon>
        <taxon>Pseudomonadota</taxon>
        <taxon>Alphaproteobacteria</taxon>
        <taxon>Hyphomicrobiales</taxon>
        <taxon>Beijerinckiaceae</taxon>
        <taxon>Beijerinckia</taxon>
    </lineage>
</organism>
<reference evidence="26 27" key="2">
    <citation type="journal article" date="2010" name="J. Bacteriol.">
        <title>Complete genome sequence of Beijerinckia indica subsp. indica.</title>
        <authorList>
            <person name="Tamas I."/>
            <person name="Dedysh S.N."/>
            <person name="Liesack W."/>
            <person name="Stott M.B."/>
            <person name="Alam M."/>
            <person name="Murrell J.C."/>
            <person name="Dunfield P.F."/>
        </authorList>
    </citation>
    <scope>NUCLEOTIDE SEQUENCE [LARGE SCALE GENOMIC DNA]</scope>
    <source>
        <strain evidence="27">ATCC 9039 / DSM 1715 / NCIMB 8712</strain>
    </source>
</reference>
<evidence type="ECO:0000256" key="8">
    <source>
        <dbReference type="ARBA" id="ARBA00022617"/>
    </source>
</evidence>
<dbReference type="EC" id="1.14.12.17" evidence="5"/>
<evidence type="ECO:0000256" key="14">
    <source>
        <dbReference type="ARBA" id="ARBA00023002"/>
    </source>
</evidence>
<evidence type="ECO:0000259" key="25">
    <source>
        <dbReference type="PROSITE" id="PS51384"/>
    </source>
</evidence>
<evidence type="ECO:0000256" key="20">
    <source>
        <dbReference type="ARBA" id="ARBA00033187"/>
    </source>
</evidence>
<evidence type="ECO:0000256" key="5">
    <source>
        <dbReference type="ARBA" id="ARBA00012229"/>
    </source>
</evidence>
<feature type="domain" description="Globin" evidence="24">
    <location>
        <begin position="4"/>
        <end position="141"/>
    </location>
</feature>
<dbReference type="GO" id="GO:0020037">
    <property type="term" value="F:heme binding"/>
    <property type="evidence" value="ECO:0007669"/>
    <property type="project" value="InterPro"/>
</dbReference>
<evidence type="ECO:0000256" key="15">
    <source>
        <dbReference type="ARBA" id="ARBA00023004"/>
    </source>
</evidence>
<evidence type="ECO:0000256" key="13">
    <source>
        <dbReference type="ARBA" id="ARBA00022857"/>
    </source>
</evidence>
<evidence type="ECO:0000256" key="7">
    <source>
        <dbReference type="ARBA" id="ARBA00022575"/>
    </source>
</evidence>
<evidence type="ECO:0000256" key="21">
    <source>
        <dbReference type="ARBA" id="ARBA00048649"/>
    </source>
</evidence>
<evidence type="ECO:0000256" key="12">
    <source>
        <dbReference type="ARBA" id="ARBA00022827"/>
    </source>
</evidence>
<keyword evidence="16" id="KW-0520">NAD</keyword>
<proteinExistence type="inferred from homology"/>
<dbReference type="Gene3D" id="3.40.50.80">
    <property type="entry name" value="Nucleotide-binding domain of ferredoxin-NADP reductase (FNR) module"/>
    <property type="match status" value="1"/>
</dbReference>
<dbReference type="AlphaFoldDB" id="B2IF30"/>
<dbReference type="EMBL" id="CP001016">
    <property type="protein sequence ID" value="ACB95595.1"/>
    <property type="molecule type" value="Genomic_DNA"/>
</dbReference>
<dbReference type="GO" id="GO:0009636">
    <property type="term" value="P:response to toxic substance"/>
    <property type="evidence" value="ECO:0007669"/>
    <property type="project" value="UniProtKB-KW"/>
</dbReference>
<dbReference type="Pfam" id="PF00042">
    <property type="entry name" value="Globin"/>
    <property type="match status" value="1"/>
</dbReference>
<keyword evidence="27" id="KW-1185">Reference proteome</keyword>
<comment type="similarity">
    <text evidence="4">Belongs to the globin family. Two-domain flavohemoproteins subfamily.</text>
</comment>
<dbReference type="HOGENOM" id="CLU_003827_12_0_5"/>
<evidence type="ECO:0000256" key="6">
    <source>
        <dbReference type="ARBA" id="ARBA00014637"/>
    </source>
</evidence>
<evidence type="ECO:0000256" key="17">
    <source>
        <dbReference type="ARBA" id="ARBA00025094"/>
    </source>
</evidence>
<keyword evidence="15" id="KW-0408">Iron</keyword>
<accession>B2IF30</accession>
<sequence length="403" mass="43932">MAEPLSPETIALIKATVPALEAHGLDITREMYARLLQNPAIKSLFNQSHQGDGAQPRALAMAVLAYAKNIDNLGMLAGAAVERIAQKHVGLNILAEHYPYVGEALIGAIRAVLGDAATPEIIDAWGKAYWFLADLLIGREKQIYDAHEQAPGGWTGWRDFTIARRIDESDTITSFELAPSDGKEVLRHRPGQYLSFAFDLADKGSFRRNYSISSAPSQESYRISVKRADQGKISNWLHDEGKIGVTLKVSAPAGEFALPASETCPLVLLSGGVGLTPMISMLEDLAQTDSQVPVRFIHATHSGATHAFGARVRALSDASKGRIRPTIFYSAPRLEDEIGVAYDKAGHVTAAWLRAEMPEDADYYVCGPHEFQRDLISGLRASGVADARIHYEFFGPTDEFLTS</sequence>
<dbReference type="FunFam" id="1.10.490.10:FF:000003">
    <property type="entry name" value="Flavohemoprotein"/>
    <property type="match status" value="1"/>
</dbReference>
<keyword evidence="8 23" id="KW-0349">Heme</keyword>
<comment type="function">
    <text evidence="17">Is involved in NO detoxification in an aerobic process, termed nitric oxide dioxygenase (NOD) reaction that utilizes O(2) and NAD(P)H to convert NO to nitrate, which protects the bacterium from various noxious nitrogen compounds. Therefore, plays a central role in the inducible response to nitrosative stress.</text>
</comment>
<dbReference type="Gene3D" id="1.10.490.10">
    <property type="entry name" value="Globins"/>
    <property type="match status" value="1"/>
</dbReference>
<dbReference type="PRINTS" id="PR00410">
    <property type="entry name" value="PHEHYDRXLASE"/>
</dbReference>
<dbReference type="GO" id="GO:0071949">
    <property type="term" value="F:FAD binding"/>
    <property type="evidence" value="ECO:0007669"/>
    <property type="project" value="TreeGrafter"/>
</dbReference>
<dbReference type="FunFam" id="2.40.30.10:FF:000034">
    <property type="entry name" value="Flavohemoprotein"/>
    <property type="match status" value="1"/>
</dbReference>
<evidence type="ECO:0000256" key="10">
    <source>
        <dbReference type="ARBA" id="ARBA00022630"/>
    </source>
</evidence>
<dbReference type="SUPFAM" id="SSF46458">
    <property type="entry name" value="Globin-like"/>
    <property type="match status" value="1"/>
</dbReference>
<dbReference type="eggNOG" id="COG1017">
    <property type="taxonomic scope" value="Bacteria"/>
</dbReference>
<dbReference type="PANTHER" id="PTHR43396">
    <property type="entry name" value="FLAVOHEMOPROTEIN"/>
    <property type="match status" value="1"/>
</dbReference>
<dbReference type="GO" id="GO:0046210">
    <property type="term" value="P:nitric oxide catabolic process"/>
    <property type="evidence" value="ECO:0007669"/>
    <property type="project" value="TreeGrafter"/>
</dbReference>
<dbReference type="GO" id="GO:0046872">
    <property type="term" value="F:metal ion binding"/>
    <property type="evidence" value="ECO:0007669"/>
    <property type="project" value="UniProtKB-KW"/>
</dbReference>
<keyword evidence="7" id="KW-0216">Detoxification</keyword>
<evidence type="ECO:0000256" key="9">
    <source>
        <dbReference type="ARBA" id="ARBA00022621"/>
    </source>
</evidence>
<evidence type="ECO:0000259" key="24">
    <source>
        <dbReference type="PROSITE" id="PS01033"/>
    </source>
</evidence>
<feature type="domain" description="FAD-binding FR-type" evidence="25">
    <location>
        <begin position="155"/>
        <end position="259"/>
    </location>
</feature>
<dbReference type="InterPro" id="IPR017927">
    <property type="entry name" value="FAD-bd_FR_type"/>
</dbReference>
<dbReference type="SUPFAM" id="SSF63380">
    <property type="entry name" value="Riboflavin synthase domain-like"/>
    <property type="match status" value="1"/>
</dbReference>
<dbReference type="Pfam" id="PF00175">
    <property type="entry name" value="NAD_binding_1"/>
    <property type="match status" value="1"/>
</dbReference>
<dbReference type="PROSITE" id="PS01033">
    <property type="entry name" value="GLOBIN"/>
    <property type="match status" value="1"/>
</dbReference>
<dbReference type="PROSITE" id="PS51384">
    <property type="entry name" value="FAD_FR"/>
    <property type="match status" value="1"/>
</dbReference>
<dbReference type="InterPro" id="IPR008333">
    <property type="entry name" value="Cbr1-like_FAD-bd_dom"/>
</dbReference>
<reference evidence="27" key="1">
    <citation type="submission" date="2008-03" db="EMBL/GenBank/DDBJ databases">
        <title>Complete sequence of chromosome of Beijerinckia indica subsp. indica ATCC 9039.</title>
        <authorList>
            <consortium name="US DOE Joint Genome Institute"/>
            <person name="Copeland A."/>
            <person name="Lucas S."/>
            <person name="Lapidus A."/>
            <person name="Glavina del Rio T."/>
            <person name="Dalin E."/>
            <person name="Tice H."/>
            <person name="Bruce D."/>
            <person name="Goodwin L."/>
            <person name="Pitluck S."/>
            <person name="LaButti K."/>
            <person name="Schmutz J."/>
            <person name="Larimer F."/>
            <person name="Land M."/>
            <person name="Hauser L."/>
            <person name="Kyrpides N."/>
            <person name="Mikhailova N."/>
            <person name="Dunfield P.F."/>
            <person name="Dedysh S.N."/>
            <person name="Liesack W."/>
            <person name="Saw J.H."/>
            <person name="Alam M."/>
            <person name="Chen Y."/>
            <person name="Murrell J.C."/>
            <person name="Richardson P."/>
        </authorList>
    </citation>
    <scope>NUCLEOTIDE SEQUENCE [LARGE SCALE GENOMIC DNA]</scope>
    <source>
        <strain evidence="27">ATCC 9039 / DSM 1715 / NCIMB 8712</strain>
    </source>
</reference>
<comment type="catalytic activity">
    <reaction evidence="22">
        <text>2 nitric oxide + NADPH + 2 O2 = 2 nitrate + NADP(+) + H(+)</text>
        <dbReference type="Rhea" id="RHEA:19465"/>
        <dbReference type="ChEBI" id="CHEBI:15378"/>
        <dbReference type="ChEBI" id="CHEBI:15379"/>
        <dbReference type="ChEBI" id="CHEBI:16480"/>
        <dbReference type="ChEBI" id="CHEBI:17632"/>
        <dbReference type="ChEBI" id="CHEBI:57783"/>
        <dbReference type="ChEBI" id="CHEBI:58349"/>
        <dbReference type="EC" id="1.14.12.17"/>
    </reaction>
</comment>
<evidence type="ECO:0000313" key="26">
    <source>
        <dbReference type="EMBL" id="ACB95595.1"/>
    </source>
</evidence>
<evidence type="ECO:0000256" key="22">
    <source>
        <dbReference type="ARBA" id="ARBA00049433"/>
    </source>
</evidence>
<gene>
    <name evidence="26" type="ordered locus">Bind_1972</name>
</gene>
<dbReference type="eggNOG" id="COG1018">
    <property type="taxonomic scope" value="Bacteria"/>
</dbReference>
<keyword evidence="14" id="KW-0560">Oxidoreductase</keyword>
<protein>
    <recommendedName>
        <fullName evidence="6">Flavohemoprotein</fullName>
        <ecNumber evidence="5">1.14.12.17</ecNumber>
    </recommendedName>
    <alternativeName>
        <fullName evidence="19">Flavohemoglobin</fullName>
    </alternativeName>
    <alternativeName>
        <fullName evidence="18">Hemoglobin-like protein</fullName>
    </alternativeName>
    <alternativeName>
        <fullName evidence="20">Nitric oxide dioxygenase</fullName>
    </alternativeName>
</protein>
<evidence type="ECO:0000256" key="16">
    <source>
        <dbReference type="ARBA" id="ARBA00023027"/>
    </source>
</evidence>
<dbReference type="FunFam" id="3.40.50.80:FF:000010">
    <property type="entry name" value="Flavohemoprotein"/>
    <property type="match status" value="1"/>
</dbReference>
<dbReference type="GO" id="GO:0019825">
    <property type="term" value="F:oxygen binding"/>
    <property type="evidence" value="ECO:0007669"/>
    <property type="project" value="InterPro"/>
</dbReference>
<dbReference type="InterPro" id="IPR009050">
    <property type="entry name" value="Globin-like_sf"/>
</dbReference>
<dbReference type="Proteomes" id="UP000001695">
    <property type="component" value="Chromosome"/>
</dbReference>
<dbReference type="KEGG" id="bid:Bind_1972"/>
<evidence type="ECO:0000313" key="27">
    <source>
        <dbReference type="Proteomes" id="UP000001695"/>
    </source>
</evidence>
<comment type="catalytic activity">
    <reaction evidence="21">
        <text>2 nitric oxide + NADH + 2 O2 = 2 nitrate + NAD(+) + H(+)</text>
        <dbReference type="Rhea" id="RHEA:19469"/>
        <dbReference type="ChEBI" id="CHEBI:15378"/>
        <dbReference type="ChEBI" id="CHEBI:15379"/>
        <dbReference type="ChEBI" id="CHEBI:16480"/>
        <dbReference type="ChEBI" id="CHEBI:17632"/>
        <dbReference type="ChEBI" id="CHEBI:57540"/>
        <dbReference type="ChEBI" id="CHEBI:57945"/>
        <dbReference type="EC" id="1.14.12.17"/>
    </reaction>
</comment>
<comment type="cofactor">
    <cofactor evidence="1">
        <name>heme b</name>
        <dbReference type="ChEBI" id="CHEBI:60344"/>
    </cofactor>
</comment>
<evidence type="ECO:0000256" key="18">
    <source>
        <dbReference type="ARBA" id="ARBA00030024"/>
    </source>
</evidence>
<dbReference type="GO" id="GO:0071500">
    <property type="term" value="P:cellular response to nitrosative stress"/>
    <property type="evidence" value="ECO:0007669"/>
    <property type="project" value="TreeGrafter"/>
</dbReference>
<dbReference type="GO" id="GO:0008941">
    <property type="term" value="F:nitric oxide dioxygenase NAD(P)H activity"/>
    <property type="evidence" value="ECO:0007669"/>
    <property type="project" value="UniProtKB-EC"/>
</dbReference>
<keyword evidence="23" id="KW-0813">Transport</keyword>
<comment type="cofactor">
    <cofactor evidence="2">
        <name>FAD</name>
        <dbReference type="ChEBI" id="CHEBI:57692"/>
    </cofactor>
</comment>
<dbReference type="InterPro" id="IPR017938">
    <property type="entry name" value="Riboflavin_synthase-like_b-brl"/>
</dbReference>
<evidence type="ECO:0000256" key="19">
    <source>
        <dbReference type="ARBA" id="ARBA00030929"/>
    </source>
</evidence>
<evidence type="ECO:0000256" key="3">
    <source>
        <dbReference type="ARBA" id="ARBA00006401"/>
    </source>
</evidence>
<evidence type="ECO:0000256" key="23">
    <source>
        <dbReference type="RuleBase" id="RU000356"/>
    </source>
</evidence>
<evidence type="ECO:0000256" key="4">
    <source>
        <dbReference type="ARBA" id="ARBA00008414"/>
    </source>
</evidence>
<dbReference type="CDD" id="cd06184">
    <property type="entry name" value="flavohem_like_fad_nad_binding"/>
    <property type="match status" value="1"/>
</dbReference>
<keyword evidence="13" id="KW-0521">NADP</keyword>
<evidence type="ECO:0000256" key="11">
    <source>
        <dbReference type="ARBA" id="ARBA00022723"/>
    </source>
</evidence>
<keyword evidence="9 23" id="KW-0561">Oxygen transport</keyword>
<dbReference type="InterPro" id="IPR012292">
    <property type="entry name" value="Globin/Proto"/>
</dbReference>
<dbReference type="NCBIfam" id="NF009805">
    <property type="entry name" value="PRK13289.1"/>
    <property type="match status" value="1"/>
</dbReference>
<dbReference type="CDD" id="cd14781">
    <property type="entry name" value="FHb-globin_1"/>
    <property type="match status" value="1"/>
</dbReference>
<keyword evidence="10" id="KW-0285">Flavoprotein</keyword>
<dbReference type="STRING" id="395963.Bind_1972"/>
<dbReference type="RefSeq" id="WP_012384951.1">
    <property type="nucleotide sequence ID" value="NC_010581.1"/>
</dbReference>
<name>B2IF30_BEII9</name>
<dbReference type="PANTHER" id="PTHR43396:SF3">
    <property type="entry name" value="FLAVOHEMOPROTEIN"/>
    <property type="match status" value="1"/>
</dbReference>
<keyword evidence="12" id="KW-0274">FAD</keyword>
<keyword evidence="11" id="KW-0479">Metal-binding</keyword>
<dbReference type="InterPro" id="IPR039261">
    <property type="entry name" value="FNR_nucleotide-bd"/>
</dbReference>
<comment type="similarity">
    <text evidence="3">In the C-terminal section; belongs to the flavoprotein pyridine nucleotide cytochrome reductase family.</text>
</comment>
<dbReference type="OrthoDB" id="9786134at2"/>
<dbReference type="SUPFAM" id="SSF52343">
    <property type="entry name" value="Ferredoxin reductase-like, C-terminal NADP-linked domain"/>
    <property type="match status" value="1"/>
</dbReference>
<evidence type="ECO:0000256" key="1">
    <source>
        <dbReference type="ARBA" id="ARBA00001970"/>
    </source>
</evidence>
<dbReference type="InterPro" id="IPR000971">
    <property type="entry name" value="Globin"/>
</dbReference>
<dbReference type="Gene3D" id="2.40.30.10">
    <property type="entry name" value="Translation factors"/>
    <property type="match status" value="1"/>
</dbReference>
<dbReference type="Pfam" id="PF00970">
    <property type="entry name" value="FAD_binding_6"/>
    <property type="match status" value="1"/>
</dbReference>
<evidence type="ECO:0000256" key="2">
    <source>
        <dbReference type="ARBA" id="ARBA00001974"/>
    </source>
</evidence>
<dbReference type="GO" id="GO:0005344">
    <property type="term" value="F:oxygen carrier activity"/>
    <property type="evidence" value="ECO:0007669"/>
    <property type="project" value="UniProtKB-KW"/>
</dbReference>
<dbReference type="InterPro" id="IPR001433">
    <property type="entry name" value="OxRdtase_FAD/NAD-bd"/>
</dbReference>